<accession>A0A1F4UJG0</accession>
<evidence type="ECO:0000256" key="3">
    <source>
        <dbReference type="ARBA" id="ARBA00022801"/>
    </source>
</evidence>
<name>A0A1F4UJG0_9BACT</name>
<dbReference type="InterPro" id="IPR036397">
    <property type="entry name" value="RNaseH_sf"/>
</dbReference>
<proteinExistence type="inferred from homology"/>
<dbReference type="InterPro" id="IPR022894">
    <property type="entry name" value="Oligoribonuclease"/>
</dbReference>
<sequence>MAKQTVKNLVWIDLETTGLSTKKDKIIEIGILVTDINLNILDTQGYVGFVNITNEDISLMDDIVKDMHTKNGVIEKCLKSKKTLEEIDKASVEYISKFVDRNEAPLCGTNIAFDRSFIEYSMPLLTNHLHYRNIDVTTIKQLSQIWKEDKYVGKESTHEALDDIRESIEELRYYKEKIFDSLPI</sequence>
<dbReference type="SMART" id="SM00479">
    <property type="entry name" value="EXOIII"/>
    <property type="match status" value="1"/>
</dbReference>
<keyword evidence="4" id="KW-0269">Exonuclease</keyword>
<dbReference type="InterPro" id="IPR013520">
    <property type="entry name" value="Ribonucl_H"/>
</dbReference>
<feature type="domain" description="Exonuclease" evidence="5">
    <location>
        <begin position="8"/>
        <end position="180"/>
    </location>
</feature>
<dbReference type="GO" id="GO:0003676">
    <property type="term" value="F:nucleic acid binding"/>
    <property type="evidence" value="ECO:0007669"/>
    <property type="project" value="InterPro"/>
</dbReference>
<dbReference type="SUPFAM" id="SSF53098">
    <property type="entry name" value="Ribonuclease H-like"/>
    <property type="match status" value="1"/>
</dbReference>
<dbReference type="Proteomes" id="UP000178631">
    <property type="component" value="Unassembled WGS sequence"/>
</dbReference>
<dbReference type="AlphaFoldDB" id="A0A1F4UJG0"/>
<reference evidence="6 7" key="1">
    <citation type="journal article" date="2016" name="Nat. Commun.">
        <title>Thousands of microbial genomes shed light on interconnected biogeochemical processes in an aquifer system.</title>
        <authorList>
            <person name="Anantharaman K."/>
            <person name="Brown C.T."/>
            <person name="Hug L.A."/>
            <person name="Sharon I."/>
            <person name="Castelle C.J."/>
            <person name="Probst A.J."/>
            <person name="Thomas B.C."/>
            <person name="Singh A."/>
            <person name="Wilkins M.J."/>
            <person name="Karaoz U."/>
            <person name="Brodie E.L."/>
            <person name="Williams K.H."/>
            <person name="Hubbard S.S."/>
            <person name="Banfield J.F."/>
        </authorList>
    </citation>
    <scope>NUCLEOTIDE SEQUENCE [LARGE SCALE GENOMIC DNA]</scope>
</reference>
<dbReference type="EMBL" id="MEUP01000104">
    <property type="protein sequence ID" value="OGC44950.1"/>
    <property type="molecule type" value="Genomic_DNA"/>
</dbReference>
<evidence type="ECO:0000313" key="6">
    <source>
        <dbReference type="EMBL" id="OGC44950.1"/>
    </source>
</evidence>
<evidence type="ECO:0000313" key="7">
    <source>
        <dbReference type="Proteomes" id="UP000178631"/>
    </source>
</evidence>
<dbReference type="PANTHER" id="PTHR11046:SF0">
    <property type="entry name" value="OLIGORIBONUCLEASE, MITOCHONDRIAL"/>
    <property type="match status" value="1"/>
</dbReference>
<keyword evidence="3" id="KW-0378">Hydrolase</keyword>
<evidence type="ECO:0000256" key="1">
    <source>
        <dbReference type="ARBA" id="ARBA00009921"/>
    </source>
</evidence>
<dbReference type="Gene3D" id="3.30.420.10">
    <property type="entry name" value="Ribonuclease H-like superfamily/Ribonuclease H"/>
    <property type="match status" value="1"/>
</dbReference>
<keyword evidence="2" id="KW-0540">Nuclease</keyword>
<organism evidence="6 7">
    <name type="scientific">candidate division WS6 bacterium RIFOXYC1_FULL_33_10</name>
    <dbReference type="NCBI Taxonomy" id="1802606"/>
    <lineage>
        <taxon>Bacteria</taxon>
        <taxon>Candidatus Dojkabacteria</taxon>
    </lineage>
</organism>
<dbReference type="CDD" id="cd06135">
    <property type="entry name" value="Orn"/>
    <property type="match status" value="1"/>
</dbReference>
<evidence type="ECO:0000256" key="4">
    <source>
        <dbReference type="ARBA" id="ARBA00022839"/>
    </source>
</evidence>
<gene>
    <name evidence="6" type="ORF">A3J98_01510</name>
</gene>
<dbReference type="NCBIfam" id="NF003765">
    <property type="entry name" value="PRK05359.1"/>
    <property type="match status" value="1"/>
</dbReference>
<dbReference type="PANTHER" id="PTHR11046">
    <property type="entry name" value="OLIGORIBONUCLEASE, MITOCHONDRIAL"/>
    <property type="match status" value="1"/>
</dbReference>
<dbReference type="InterPro" id="IPR012337">
    <property type="entry name" value="RNaseH-like_sf"/>
</dbReference>
<protein>
    <recommendedName>
        <fullName evidence="5">Exonuclease domain-containing protein</fullName>
    </recommendedName>
</protein>
<comment type="similarity">
    <text evidence="1">Belongs to the oligoribonuclease family.</text>
</comment>
<comment type="caution">
    <text evidence="6">The sequence shown here is derived from an EMBL/GenBank/DDBJ whole genome shotgun (WGS) entry which is preliminary data.</text>
</comment>
<dbReference type="Pfam" id="PF00929">
    <property type="entry name" value="RNase_T"/>
    <property type="match status" value="1"/>
</dbReference>
<evidence type="ECO:0000256" key="2">
    <source>
        <dbReference type="ARBA" id="ARBA00022722"/>
    </source>
</evidence>
<dbReference type="GO" id="GO:0000175">
    <property type="term" value="F:3'-5'-RNA exonuclease activity"/>
    <property type="evidence" value="ECO:0007669"/>
    <property type="project" value="InterPro"/>
</dbReference>
<evidence type="ECO:0000259" key="5">
    <source>
        <dbReference type="SMART" id="SM00479"/>
    </source>
</evidence>